<feature type="compositionally biased region" description="Low complexity" evidence="1">
    <location>
        <begin position="368"/>
        <end position="384"/>
    </location>
</feature>
<feature type="compositionally biased region" description="Basic and acidic residues" evidence="1">
    <location>
        <begin position="108"/>
        <end position="117"/>
    </location>
</feature>
<feature type="region of interest" description="Disordered" evidence="1">
    <location>
        <begin position="93"/>
        <end position="121"/>
    </location>
</feature>
<feature type="compositionally biased region" description="Basic and acidic residues" evidence="1">
    <location>
        <begin position="566"/>
        <end position="575"/>
    </location>
</feature>
<feature type="region of interest" description="Disordered" evidence="1">
    <location>
        <begin position="161"/>
        <end position="181"/>
    </location>
</feature>
<keyword evidence="3" id="KW-1185">Reference proteome</keyword>
<reference evidence="2 3" key="1">
    <citation type="journal article" date="2022" name="bioRxiv">
        <title>Genomics of Preaxostyla Flagellates Illuminates Evolutionary Transitions and the Path Towards Mitochondrial Loss.</title>
        <authorList>
            <person name="Novak L.V.F."/>
            <person name="Treitli S.C."/>
            <person name="Pyrih J."/>
            <person name="Halakuc P."/>
            <person name="Pipaliya S.V."/>
            <person name="Vacek V."/>
            <person name="Brzon O."/>
            <person name="Soukal P."/>
            <person name="Eme L."/>
            <person name="Dacks J.B."/>
            <person name="Karnkowska A."/>
            <person name="Elias M."/>
            <person name="Hampl V."/>
        </authorList>
    </citation>
    <scope>NUCLEOTIDE SEQUENCE [LARGE SCALE GENOMIC DNA]</scope>
    <source>
        <strain evidence="2">NAU3</strain>
        <tissue evidence="2">Gut</tissue>
    </source>
</reference>
<feature type="region of interest" description="Disordered" evidence="1">
    <location>
        <begin position="541"/>
        <end position="604"/>
    </location>
</feature>
<organism evidence="2 3">
    <name type="scientific">Blattamonas nauphoetae</name>
    <dbReference type="NCBI Taxonomy" id="2049346"/>
    <lineage>
        <taxon>Eukaryota</taxon>
        <taxon>Metamonada</taxon>
        <taxon>Preaxostyla</taxon>
        <taxon>Oxymonadida</taxon>
        <taxon>Blattamonas</taxon>
    </lineage>
</organism>
<proteinExistence type="predicted"/>
<evidence type="ECO:0000256" key="1">
    <source>
        <dbReference type="SAM" id="MobiDB-lite"/>
    </source>
</evidence>
<feature type="compositionally biased region" description="Basic and acidic residues" evidence="1">
    <location>
        <begin position="457"/>
        <end position="470"/>
    </location>
</feature>
<dbReference type="Proteomes" id="UP001281761">
    <property type="component" value="Unassembled WGS sequence"/>
</dbReference>
<feature type="compositionally biased region" description="Basic and acidic residues" evidence="1">
    <location>
        <begin position="513"/>
        <end position="523"/>
    </location>
</feature>
<feature type="compositionally biased region" description="Basic and acidic residues" evidence="1">
    <location>
        <begin position="230"/>
        <end position="253"/>
    </location>
</feature>
<feature type="compositionally biased region" description="Gly residues" evidence="1">
    <location>
        <begin position="201"/>
        <end position="213"/>
    </location>
</feature>
<sequence length="604" mass="67603">MSHLQEVTRDNDVPKKFAHLMKAYSAIQHGKHYYKGGLSRPASEIEKAKKDKSKPLEIRSNETLSMFNARIQRETANDILETERRKTRRFKKGREYFQTKKDKKKHKNAGDKEEIGENGRPVTHLVTPIERQWTIALPDEVDPLSLLNLTGKSKRRAEQILRKQNQTTDKKRPPKNPLSNLALNEDEKLKVDALVAEITERGGGGKRGGGATIGGTSDAPKSRAMKRIKREQESLHQLSDQRIKDKEVTSEGKTKKKNQAANKHDERYAADGVNRQMAQPPKLSALARSQTSSTTAGQSSAVKAQVSQDVLNRIRMQEAGLAGDDGSDVDESSEEDDNSSGDVDSGAERDSDESNSNEEQESDEEGGSSDSLSENSSLESMDLSDLSEVEAEIVKQKRIEPDAENPFAQPSAKKSYLLENMLGETESIETKTMRTEQGAVLVTASSFDGVPGLKQGKAMEKSEKKRRDPLIDLPQTVQDGVIVPYFKQNTKVQAMRRKRGKGKEDASESESMSEEKKDAVVSVREGRNVWDVGRVVLKGLTEAEIGGQSEDDEYLEERKKERRRAQKEEMDEKAKKDAKKKRRRIQERMMKGKAPKKLAGPEFD</sequence>
<feature type="compositionally biased region" description="Acidic residues" evidence="1">
    <location>
        <begin position="350"/>
        <end position="367"/>
    </location>
</feature>
<accession>A0ABQ9YF69</accession>
<feature type="region of interest" description="Disordered" evidence="1">
    <location>
        <begin position="491"/>
        <end position="523"/>
    </location>
</feature>
<feature type="compositionally biased region" description="Basic residues" evidence="1">
    <location>
        <begin position="576"/>
        <end position="596"/>
    </location>
</feature>
<feature type="region of interest" description="Disordered" evidence="1">
    <location>
        <begin position="448"/>
        <end position="472"/>
    </location>
</feature>
<dbReference type="EMBL" id="JARBJD010000011">
    <property type="protein sequence ID" value="KAK2962412.1"/>
    <property type="molecule type" value="Genomic_DNA"/>
</dbReference>
<feature type="compositionally biased region" description="Acidic residues" evidence="1">
    <location>
        <begin position="325"/>
        <end position="339"/>
    </location>
</feature>
<gene>
    <name evidence="2" type="ORF">BLNAU_2655</name>
</gene>
<feature type="region of interest" description="Disordered" evidence="1">
    <location>
        <begin position="200"/>
        <end position="411"/>
    </location>
</feature>
<name>A0ABQ9YF69_9EUKA</name>
<evidence type="ECO:0000313" key="3">
    <source>
        <dbReference type="Proteomes" id="UP001281761"/>
    </source>
</evidence>
<feature type="compositionally biased region" description="Low complexity" evidence="1">
    <location>
        <begin position="289"/>
        <end position="301"/>
    </location>
</feature>
<evidence type="ECO:0000313" key="2">
    <source>
        <dbReference type="EMBL" id="KAK2962412.1"/>
    </source>
</evidence>
<feature type="compositionally biased region" description="Basic and acidic residues" evidence="1">
    <location>
        <begin position="392"/>
        <end position="401"/>
    </location>
</feature>
<comment type="caution">
    <text evidence="2">The sequence shown here is derived from an EMBL/GenBank/DDBJ whole genome shotgun (WGS) entry which is preliminary data.</text>
</comment>
<protein>
    <submittedName>
        <fullName evidence="2">Uncharacterized protein</fullName>
    </submittedName>
</protein>